<dbReference type="InterPro" id="IPR011047">
    <property type="entry name" value="Quinoprotein_ADH-like_sf"/>
</dbReference>
<accession>A0ABU9TSH2</accession>
<feature type="domain" description="Pyrrolo-quinoline quinone repeat" evidence="7">
    <location>
        <begin position="56"/>
        <end position="357"/>
    </location>
</feature>
<dbReference type="PANTHER" id="PTHR32303:SF20">
    <property type="entry name" value="QUINOPROTEIN ETHANOL DEHYDROGENASE"/>
    <property type="match status" value="1"/>
</dbReference>
<sequence length="572" mass="62538">MMHKKMAGIVACTALLGLSLSINTHALGVNVLEGKHLNNFVTDDMLLNADKDPNNWLHYGRDYEGTRYSPLTQINKDNVSDLVPKWNLSFGVIGAQDSQVMAVNGRLYVTSSQNLAFGLDGTTGDILWKYQRALPGDLGSKLCCGSVNRGVAVYKDKVYMATLDTHMVALDNNTGEVVWEKKLGDYKTGEILTSMPMVINGMIVIGNSGGDLGANPGTVYALDADTGELIWKTYTVPMTGKEKIAKSWAGDSWKTAGGTPWLPPTYDKKTGYILYGVGNPTPDFDGSSRKGDNLYTGSTVAIDPKDGKIVNHFQYTPHDVWDYDGTNEAILIKDKKDRDTYLHADRNGHLYSINSKTMKCNWVVPMQRANWVKSFDDNCRPTVNPDKVPTEGKITTDIAPTLGGGKEWHPAAYSKRTGMVYVPVIDMSMDLEAKKQEFKPGQWFLGTNTLRLHPGAGYLKAFNATTGELEWMRSQNVPATGGVLATAGGLVFNGDAEGFFRAIKDDTGETLFEYNVGTGIHSNPTTYMVGDTQYVAVLVGPGGGSLWPLVYGEFFKHNTKGGGLFVFALHKK</sequence>
<dbReference type="EMBL" id="JBBMRA010000006">
    <property type="protein sequence ID" value="MEM5536356.1"/>
    <property type="molecule type" value="Genomic_DNA"/>
</dbReference>
<dbReference type="Pfam" id="PF01011">
    <property type="entry name" value="PQQ"/>
    <property type="match status" value="2"/>
</dbReference>
<reference evidence="8 9" key="1">
    <citation type="submission" date="2024-03" db="EMBL/GenBank/DDBJ databases">
        <title>Community enrichment and isolation of bacterial strains for fucoidan degradation.</title>
        <authorList>
            <person name="Sichert A."/>
        </authorList>
    </citation>
    <scope>NUCLEOTIDE SEQUENCE [LARGE SCALE GENOMIC DNA]</scope>
    <source>
        <strain evidence="8 9">AS76</strain>
    </source>
</reference>
<dbReference type="InterPro" id="IPR017512">
    <property type="entry name" value="PQQ_MeOH/EtOH_DH"/>
</dbReference>
<dbReference type="Proteomes" id="UP001449225">
    <property type="component" value="Unassembled WGS sequence"/>
</dbReference>
<dbReference type="Gene3D" id="2.140.10.10">
    <property type="entry name" value="Quinoprotein alcohol dehydrogenase-like superfamily"/>
    <property type="match status" value="1"/>
</dbReference>
<evidence type="ECO:0000256" key="1">
    <source>
        <dbReference type="ARBA" id="ARBA00001931"/>
    </source>
</evidence>
<dbReference type="InterPro" id="IPR018391">
    <property type="entry name" value="PQQ_b-propeller_rpt"/>
</dbReference>
<dbReference type="GO" id="GO:0016491">
    <property type="term" value="F:oxidoreductase activity"/>
    <property type="evidence" value="ECO:0007669"/>
    <property type="project" value="UniProtKB-KW"/>
</dbReference>
<gene>
    <name evidence="8" type="ORF">WNY58_08130</name>
</gene>
<dbReference type="RefSeq" id="WP_339889916.1">
    <property type="nucleotide sequence ID" value="NZ_CAXBCE010000001.1"/>
</dbReference>
<evidence type="ECO:0000313" key="9">
    <source>
        <dbReference type="Proteomes" id="UP001449225"/>
    </source>
</evidence>
<comment type="similarity">
    <text evidence="2">Belongs to the bacterial PQQ dehydrogenase family.</text>
</comment>
<comment type="cofactor">
    <cofactor evidence="1">
        <name>pyrroloquinoline quinone</name>
        <dbReference type="ChEBI" id="CHEBI:58442"/>
    </cofactor>
</comment>
<feature type="chain" id="PRO_5045923716" evidence="6">
    <location>
        <begin position="27"/>
        <end position="572"/>
    </location>
</feature>
<name>A0ABU9TSH2_9GAMM</name>
<keyword evidence="3" id="KW-0479">Metal-binding</keyword>
<protein>
    <submittedName>
        <fullName evidence="8">PQQ-dependent dehydrogenase, methanol/ethanol family</fullName>
        <ecNumber evidence="8">1.1.2.-</ecNumber>
    </submittedName>
</protein>
<dbReference type="SUPFAM" id="SSF50998">
    <property type="entry name" value="Quinoprotein alcohol dehydrogenase-like"/>
    <property type="match status" value="1"/>
</dbReference>
<dbReference type="PANTHER" id="PTHR32303">
    <property type="entry name" value="QUINOPROTEIN ALCOHOL DEHYDROGENASE (CYTOCHROME C)"/>
    <property type="match status" value="1"/>
</dbReference>
<evidence type="ECO:0000256" key="5">
    <source>
        <dbReference type="ARBA" id="ARBA00023002"/>
    </source>
</evidence>
<dbReference type="NCBIfam" id="TIGR03075">
    <property type="entry name" value="PQQ_enz_alc_DH"/>
    <property type="match status" value="1"/>
</dbReference>
<proteinExistence type="inferred from homology"/>
<organism evidence="8 9">
    <name type="scientific">Neptuniibacter pectenicola</name>
    <dbReference type="NCBI Taxonomy" id="1806669"/>
    <lineage>
        <taxon>Bacteria</taxon>
        <taxon>Pseudomonadati</taxon>
        <taxon>Pseudomonadota</taxon>
        <taxon>Gammaproteobacteria</taxon>
        <taxon>Oceanospirillales</taxon>
        <taxon>Oceanospirillaceae</taxon>
        <taxon>Neptuniibacter</taxon>
    </lineage>
</organism>
<keyword evidence="4" id="KW-0634">PQQ</keyword>
<keyword evidence="9" id="KW-1185">Reference proteome</keyword>
<evidence type="ECO:0000256" key="2">
    <source>
        <dbReference type="ARBA" id="ARBA00008156"/>
    </source>
</evidence>
<evidence type="ECO:0000256" key="4">
    <source>
        <dbReference type="ARBA" id="ARBA00022891"/>
    </source>
</evidence>
<feature type="signal peptide" evidence="6">
    <location>
        <begin position="1"/>
        <end position="26"/>
    </location>
</feature>
<dbReference type="SMART" id="SM00564">
    <property type="entry name" value="PQQ"/>
    <property type="match status" value="6"/>
</dbReference>
<evidence type="ECO:0000259" key="7">
    <source>
        <dbReference type="Pfam" id="PF01011"/>
    </source>
</evidence>
<dbReference type="InterPro" id="IPR002372">
    <property type="entry name" value="PQQ_rpt_dom"/>
</dbReference>
<feature type="domain" description="Pyrrolo-quinoline quinone repeat" evidence="7">
    <location>
        <begin position="477"/>
        <end position="535"/>
    </location>
</feature>
<keyword evidence="6" id="KW-0732">Signal</keyword>
<evidence type="ECO:0000313" key="8">
    <source>
        <dbReference type="EMBL" id="MEM5536356.1"/>
    </source>
</evidence>
<evidence type="ECO:0000256" key="3">
    <source>
        <dbReference type="ARBA" id="ARBA00022723"/>
    </source>
</evidence>
<dbReference type="EC" id="1.1.2.-" evidence="8"/>
<keyword evidence="5 8" id="KW-0560">Oxidoreductase</keyword>
<evidence type="ECO:0000256" key="6">
    <source>
        <dbReference type="SAM" id="SignalP"/>
    </source>
</evidence>
<comment type="caution">
    <text evidence="8">The sequence shown here is derived from an EMBL/GenBank/DDBJ whole genome shotgun (WGS) entry which is preliminary data.</text>
</comment>